<name>A0A7W7Y464_9BACT</name>
<evidence type="ECO:0000313" key="1">
    <source>
        <dbReference type="EMBL" id="MBB5021740.1"/>
    </source>
</evidence>
<proteinExistence type="predicted"/>
<reference evidence="1 2" key="1">
    <citation type="submission" date="2020-08" db="EMBL/GenBank/DDBJ databases">
        <title>Genomic Encyclopedia of Type Strains, Phase IV (KMG-IV): sequencing the most valuable type-strain genomes for metagenomic binning, comparative biology and taxonomic classification.</title>
        <authorList>
            <person name="Goeker M."/>
        </authorList>
    </citation>
    <scope>NUCLEOTIDE SEQUENCE [LARGE SCALE GENOMIC DNA]</scope>
    <source>
        <strain evidence="1 2">DSM 22071</strain>
    </source>
</reference>
<dbReference type="AlphaFoldDB" id="A0A7W7Y464"/>
<evidence type="ECO:0008006" key="3">
    <source>
        <dbReference type="Google" id="ProtNLM"/>
    </source>
</evidence>
<organism evidence="1 2">
    <name type="scientific">Desulfurispira natronophila</name>
    <dbReference type="NCBI Taxonomy" id="682562"/>
    <lineage>
        <taxon>Bacteria</taxon>
        <taxon>Pseudomonadati</taxon>
        <taxon>Chrysiogenota</taxon>
        <taxon>Chrysiogenia</taxon>
        <taxon>Chrysiogenales</taxon>
        <taxon>Chrysiogenaceae</taxon>
        <taxon>Desulfurispira</taxon>
    </lineage>
</organism>
<dbReference type="EMBL" id="JACHID010000005">
    <property type="protein sequence ID" value="MBB5021740.1"/>
    <property type="molecule type" value="Genomic_DNA"/>
</dbReference>
<dbReference type="RefSeq" id="WP_183730984.1">
    <property type="nucleotide sequence ID" value="NZ_JACHID010000005.1"/>
</dbReference>
<dbReference type="Proteomes" id="UP000528322">
    <property type="component" value="Unassembled WGS sequence"/>
</dbReference>
<sequence length="372" mass="41377">MDAPTLLRQVENLQRVHDVRLTTGQKLDVIVRSTRNSAEVSLLMQGRQVSAQTEAKLEPGRYQVQVQSTTPTLVLRLMPPPIPGTLSTIPHTGTPSSLVTSLSQHPLAPVLQMPSSAQIQQIFSQSAELLPQIQSSLAGNQLSTESLLSMLRTSSLNYTSPSSLGTGSQQAMAAQMQHLAHFSGIMMEQLMLAGNQSVVKDLKFQLLQLASRYAGNERLVQAVRNYVQFLTKEQVANLILNQDGIYLVDIPLDDLDKLRRLRMRLQKRKKNSKGIDSDILSLYMEFSHLGPIKVNCFQSSPTIQLVLFSNEKAVVTQLQQGAADLQGAVEALTKCPARIAVRYSEEVLFRDFDENLVLIRAIKEWEDEDEKS</sequence>
<protein>
    <recommendedName>
        <fullName evidence="3">Flagellar hook-length control protein FliK</fullName>
    </recommendedName>
</protein>
<accession>A0A7W7Y464</accession>
<evidence type="ECO:0000313" key="2">
    <source>
        <dbReference type="Proteomes" id="UP000528322"/>
    </source>
</evidence>
<gene>
    <name evidence="1" type="ORF">HNR37_001053</name>
</gene>
<keyword evidence="2" id="KW-1185">Reference proteome</keyword>
<comment type="caution">
    <text evidence="1">The sequence shown here is derived from an EMBL/GenBank/DDBJ whole genome shotgun (WGS) entry which is preliminary data.</text>
</comment>